<keyword evidence="2" id="KW-0813">Transport</keyword>
<sequence>MLEQSPTRRTFTLSTLAAASLVGVSGCVASERDEQGGGGGGSAADTFVFGQSSDPDSLDPALASDGETFRISRQIFEGLISNASGSTDLAPSLATEWTAAPDGLSYTFTLQEGVTFHNGEPFDAAAVVANFERWFNFRGVVQGENLAYYYRSIFRGFAVNDDDALGEPLYAGSTANPDGTVTVNLTRPFAGFLASLTLPAFSMQETKAIEEGNGNGADGADPRQNAYATTNPVGTGPFKFDEWQRGQQVRLVRNDDYWGEKAKVATAVIRIIDDGTARRQALENGDIDGYDLVAPNDVATLKNGGFQVLERPAFNILYIGMNQAQPALADPRVRQAIAHAIDKNAVISNSLPEGTQPATQFMPSNVVGYNDAVTTYDHDPDRARQLLSEAGQSNLQLTFNWPTGVSRPYMPSPEDIYNSVRPQLEAVGITVTPVSEQWSPNYLDTVQGTTDHGIHLLGWTGDYNDPDNFVGVFFGAATNEWGFTDQGLFDALAAAREVTSQAEQVSAYQAINEQIMQLLPGIPVASPVPSLGFAAGVKGYVPSPTQDEVWNTVTVSDE</sequence>
<dbReference type="Proteomes" id="UP001589748">
    <property type="component" value="Unassembled WGS sequence"/>
</dbReference>
<reference evidence="6 7" key="1">
    <citation type="submission" date="2024-09" db="EMBL/GenBank/DDBJ databases">
        <authorList>
            <person name="Sun Q."/>
            <person name="Mori K."/>
        </authorList>
    </citation>
    <scope>NUCLEOTIDE SEQUENCE [LARGE SCALE GENOMIC DNA]</scope>
    <source>
        <strain evidence="6 7">TISTR 1856</strain>
    </source>
</reference>
<protein>
    <submittedName>
        <fullName evidence="6">ABC transporter substrate-binding protein</fullName>
    </submittedName>
</protein>
<dbReference type="CDD" id="cd08493">
    <property type="entry name" value="PBP2_DppA_like"/>
    <property type="match status" value="1"/>
</dbReference>
<dbReference type="PANTHER" id="PTHR30290">
    <property type="entry name" value="PERIPLASMIC BINDING COMPONENT OF ABC TRANSPORTER"/>
    <property type="match status" value="1"/>
</dbReference>
<dbReference type="Gene3D" id="3.40.190.10">
    <property type="entry name" value="Periplasmic binding protein-like II"/>
    <property type="match status" value="1"/>
</dbReference>
<dbReference type="SUPFAM" id="SSF53850">
    <property type="entry name" value="Periplasmic binding protein-like II"/>
    <property type="match status" value="1"/>
</dbReference>
<dbReference type="InterPro" id="IPR039424">
    <property type="entry name" value="SBP_5"/>
</dbReference>
<dbReference type="Pfam" id="PF00496">
    <property type="entry name" value="SBP_bac_5"/>
    <property type="match status" value="1"/>
</dbReference>
<dbReference type="EMBL" id="JBHMDM010000003">
    <property type="protein sequence ID" value="MFB9376293.1"/>
    <property type="molecule type" value="Genomic_DNA"/>
</dbReference>
<gene>
    <name evidence="6" type="ORF">ACFFVI_04870</name>
</gene>
<proteinExistence type="inferred from homology"/>
<evidence type="ECO:0000256" key="2">
    <source>
        <dbReference type="ARBA" id="ARBA00022448"/>
    </source>
</evidence>
<dbReference type="Gene3D" id="3.90.76.10">
    <property type="entry name" value="Dipeptide-binding Protein, Domain 1"/>
    <property type="match status" value="1"/>
</dbReference>
<keyword evidence="3" id="KW-0732">Signal</keyword>
<dbReference type="PANTHER" id="PTHR30290:SF9">
    <property type="entry name" value="OLIGOPEPTIDE-BINDING PROTEIN APPA"/>
    <property type="match status" value="1"/>
</dbReference>
<keyword evidence="7" id="KW-1185">Reference proteome</keyword>
<evidence type="ECO:0000313" key="7">
    <source>
        <dbReference type="Proteomes" id="UP001589748"/>
    </source>
</evidence>
<organism evidence="6 7">
    <name type="scientific">Kineococcus gynurae</name>
    <dbReference type="NCBI Taxonomy" id="452979"/>
    <lineage>
        <taxon>Bacteria</taxon>
        <taxon>Bacillati</taxon>
        <taxon>Actinomycetota</taxon>
        <taxon>Actinomycetes</taxon>
        <taxon>Kineosporiales</taxon>
        <taxon>Kineosporiaceae</taxon>
        <taxon>Kineococcus</taxon>
    </lineage>
</organism>
<evidence type="ECO:0000259" key="5">
    <source>
        <dbReference type="Pfam" id="PF00496"/>
    </source>
</evidence>
<feature type="domain" description="Solute-binding protein family 5" evidence="5">
    <location>
        <begin position="89"/>
        <end position="478"/>
    </location>
</feature>
<dbReference type="InterPro" id="IPR030678">
    <property type="entry name" value="Peptide/Ni-bd"/>
</dbReference>
<dbReference type="Gene3D" id="3.10.105.10">
    <property type="entry name" value="Dipeptide-binding Protein, Domain 3"/>
    <property type="match status" value="1"/>
</dbReference>
<dbReference type="InterPro" id="IPR000914">
    <property type="entry name" value="SBP_5_dom"/>
</dbReference>
<comment type="similarity">
    <text evidence="1">Belongs to the bacterial solute-binding protein 5 family.</text>
</comment>
<accession>A0ABV5LQB0</accession>
<evidence type="ECO:0000256" key="1">
    <source>
        <dbReference type="ARBA" id="ARBA00005695"/>
    </source>
</evidence>
<evidence type="ECO:0000313" key="6">
    <source>
        <dbReference type="EMBL" id="MFB9376293.1"/>
    </source>
</evidence>
<dbReference type="PIRSF" id="PIRSF002741">
    <property type="entry name" value="MppA"/>
    <property type="match status" value="1"/>
</dbReference>
<evidence type="ECO:0000256" key="4">
    <source>
        <dbReference type="SAM" id="MobiDB-lite"/>
    </source>
</evidence>
<comment type="caution">
    <text evidence="6">The sequence shown here is derived from an EMBL/GenBank/DDBJ whole genome shotgun (WGS) entry which is preliminary data.</text>
</comment>
<name>A0ABV5LQB0_9ACTN</name>
<feature type="region of interest" description="Disordered" evidence="4">
    <location>
        <begin position="210"/>
        <end position="230"/>
    </location>
</feature>
<dbReference type="RefSeq" id="WP_380138565.1">
    <property type="nucleotide sequence ID" value="NZ_JBHLUI010000009.1"/>
</dbReference>
<evidence type="ECO:0000256" key="3">
    <source>
        <dbReference type="ARBA" id="ARBA00022729"/>
    </source>
</evidence>